<name>A0ABW5FSR5_9PSEU</name>
<comment type="caution">
    <text evidence="1">The sequence shown here is derived from an EMBL/GenBank/DDBJ whole genome shotgun (WGS) entry which is preliminary data.</text>
</comment>
<organism evidence="1 2">
    <name type="scientific">Amycolatopsis pigmentata</name>
    <dbReference type="NCBI Taxonomy" id="450801"/>
    <lineage>
        <taxon>Bacteria</taxon>
        <taxon>Bacillati</taxon>
        <taxon>Actinomycetota</taxon>
        <taxon>Actinomycetes</taxon>
        <taxon>Pseudonocardiales</taxon>
        <taxon>Pseudonocardiaceae</taxon>
        <taxon>Amycolatopsis</taxon>
    </lineage>
</organism>
<accession>A0ABW5FSR5</accession>
<protein>
    <submittedName>
        <fullName evidence="1">Uncharacterized protein</fullName>
    </submittedName>
</protein>
<dbReference type="EMBL" id="JBHUKR010000007">
    <property type="protein sequence ID" value="MFD2417665.1"/>
    <property type="molecule type" value="Genomic_DNA"/>
</dbReference>
<evidence type="ECO:0000313" key="1">
    <source>
        <dbReference type="EMBL" id="MFD2417665.1"/>
    </source>
</evidence>
<keyword evidence="2" id="KW-1185">Reference proteome</keyword>
<sequence>MLAADTAAAPAGFGHRPPGAVQTTPLPFVIVGSVNGRQTATSAATPADALEEMLGWLRLDENASAVWYLREDWPGTLLAIGRPAPGLVGETRRCAHLFPLRPGMLLYGSIVAHCGTELHLPDIEWLNLGAGMPCECCLALSEPAQCHLEGQ</sequence>
<evidence type="ECO:0000313" key="2">
    <source>
        <dbReference type="Proteomes" id="UP001597417"/>
    </source>
</evidence>
<dbReference type="Proteomes" id="UP001597417">
    <property type="component" value="Unassembled WGS sequence"/>
</dbReference>
<reference evidence="2" key="1">
    <citation type="journal article" date="2019" name="Int. J. Syst. Evol. Microbiol.">
        <title>The Global Catalogue of Microorganisms (GCM) 10K type strain sequencing project: providing services to taxonomists for standard genome sequencing and annotation.</title>
        <authorList>
            <consortium name="The Broad Institute Genomics Platform"/>
            <consortium name="The Broad Institute Genome Sequencing Center for Infectious Disease"/>
            <person name="Wu L."/>
            <person name="Ma J."/>
        </authorList>
    </citation>
    <scope>NUCLEOTIDE SEQUENCE [LARGE SCALE GENOMIC DNA]</scope>
    <source>
        <strain evidence="2">CGMCC 4.7645</strain>
    </source>
</reference>
<dbReference type="RefSeq" id="WP_378265605.1">
    <property type="nucleotide sequence ID" value="NZ_JBHUKR010000007.1"/>
</dbReference>
<proteinExistence type="predicted"/>
<gene>
    <name evidence="1" type="ORF">ACFSXZ_15155</name>
</gene>